<protein>
    <submittedName>
        <fullName evidence="1">Uncharacterized protein</fullName>
    </submittedName>
</protein>
<dbReference type="AlphaFoldDB" id="A0A8H4LAI7"/>
<comment type="caution">
    <text evidence="1">The sequence shown here is derived from an EMBL/GenBank/DDBJ whole genome shotgun (WGS) entry which is preliminary data.</text>
</comment>
<accession>A0A8H4LAI7</accession>
<dbReference type="EMBL" id="JAADYS010000930">
    <property type="protein sequence ID" value="KAF4466090.1"/>
    <property type="molecule type" value="Genomic_DNA"/>
</dbReference>
<evidence type="ECO:0000313" key="2">
    <source>
        <dbReference type="Proteomes" id="UP000554235"/>
    </source>
</evidence>
<keyword evidence="2" id="KW-1185">Reference proteome</keyword>
<proteinExistence type="predicted"/>
<name>A0A8H4LAI7_9HYPO</name>
<sequence length="95" mass="10622">MMPVALFPSVWTIMVALESYDEPVCPVTVDYTKHRDDLVSNTTPIFSVPVLQFLAIMGLIAIMDMGTRLSGPWARAIRWAENNGQGQQNYTKPHA</sequence>
<reference evidence="1 2" key="1">
    <citation type="submission" date="2020-01" db="EMBL/GenBank/DDBJ databases">
        <title>Identification and distribution of gene clusters putatively required for synthesis of sphingolipid metabolism inhibitors in phylogenetically diverse species of the filamentous fungus Fusarium.</title>
        <authorList>
            <person name="Kim H.-S."/>
            <person name="Busman M."/>
            <person name="Brown D.W."/>
            <person name="Divon H."/>
            <person name="Uhlig S."/>
            <person name="Proctor R.H."/>
        </authorList>
    </citation>
    <scope>NUCLEOTIDE SEQUENCE [LARGE SCALE GENOMIC DNA]</scope>
    <source>
        <strain evidence="1 2">NRRL 20459</strain>
    </source>
</reference>
<dbReference type="Proteomes" id="UP000554235">
    <property type="component" value="Unassembled WGS sequence"/>
</dbReference>
<organism evidence="1 2">
    <name type="scientific">Fusarium albosuccineum</name>
    <dbReference type="NCBI Taxonomy" id="1237068"/>
    <lineage>
        <taxon>Eukaryota</taxon>
        <taxon>Fungi</taxon>
        <taxon>Dikarya</taxon>
        <taxon>Ascomycota</taxon>
        <taxon>Pezizomycotina</taxon>
        <taxon>Sordariomycetes</taxon>
        <taxon>Hypocreomycetidae</taxon>
        <taxon>Hypocreales</taxon>
        <taxon>Nectriaceae</taxon>
        <taxon>Fusarium</taxon>
        <taxon>Fusarium decemcellulare species complex</taxon>
    </lineage>
</organism>
<gene>
    <name evidence="1" type="ORF">FALBO_7048</name>
</gene>
<evidence type="ECO:0000313" key="1">
    <source>
        <dbReference type="EMBL" id="KAF4466090.1"/>
    </source>
</evidence>